<dbReference type="GO" id="GO:0051539">
    <property type="term" value="F:4 iron, 4 sulfur cluster binding"/>
    <property type="evidence" value="ECO:0007669"/>
    <property type="project" value="UniProtKB-KW"/>
</dbReference>
<dbReference type="PROSITE" id="PS51918">
    <property type="entry name" value="RADICAL_SAM"/>
    <property type="match status" value="1"/>
</dbReference>
<dbReference type="Gene3D" id="3.40.50.280">
    <property type="entry name" value="Cobalamin-binding domain"/>
    <property type="match status" value="1"/>
</dbReference>
<dbReference type="SMART" id="SM00729">
    <property type="entry name" value="Elp3"/>
    <property type="match status" value="1"/>
</dbReference>
<dbReference type="Gene3D" id="3.80.30.20">
    <property type="entry name" value="tm_1862 like domain"/>
    <property type="match status" value="1"/>
</dbReference>
<dbReference type="GO" id="GO:0003824">
    <property type="term" value="F:catalytic activity"/>
    <property type="evidence" value="ECO:0007669"/>
    <property type="project" value="InterPro"/>
</dbReference>
<evidence type="ECO:0000256" key="4">
    <source>
        <dbReference type="ARBA" id="ARBA00023004"/>
    </source>
</evidence>
<dbReference type="InterPro" id="IPR036724">
    <property type="entry name" value="Cobalamin-bd_sf"/>
</dbReference>
<dbReference type="InterPro" id="IPR006158">
    <property type="entry name" value="Cobalamin-bd"/>
</dbReference>
<dbReference type="InterPro" id="IPR007197">
    <property type="entry name" value="rSAM"/>
</dbReference>
<organism evidence="8 9">
    <name type="scientific">Candidatus Lambdaproteobacteria bacterium RIFOXYD2_FULL_56_26</name>
    <dbReference type="NCBI Taxonomy" id="1817773"/>
    <lineage>
        <taxon>Bacteria</taxon>
        <taxon>Pseudomonadati</taxon>
        <taxon>Pseudomonadota</taxon>
        <taxon>Candidatus Lambdaproteobacteria</taxon>
    </lineage>
</organism>
<dbReference type="InterPro" id="IPR051198">
    <property type="entry name" value="BchE-like"/>
</dbReference>
<dbReference type="AlphaFoldDB" id="A0A1F6GNL3"/>
<dbReference type="InterPro" id="IPR058240">
    <property type="entry name" value="rSAM_sf"/>
</dbReference>
<dbReference type="Proteomes" id="UP000177583">
    <property type="component" value="Unassembled WGS sequence"/>
</dbReference>
<evidence type="ECO:0000313" key="8">
    <source>
        <dbReference type="EMBL" id="OGG99712.1"/>
    </source>
</evidence>
<dbReference type="PROSITE" id="PS51332">
    <property type="entry name" value="B12_BINDING"/>
    <property type="match status" value="1"/>
</dbReference>
<comment type="caution">
    <text evidence="8">The sequence shown here is derived from an EMBL/GenBank/DDBJ whole genome shotgun (WGS) entry which is preliminary data.</text>
</comment>
<dbReference type="SFLD" id="SFLDG01123">
    <property type="entry name" value="methyltransferase_(Class_B)"/>
    <property type="match status" value="1"/>
</dbReference>
<name>A0A1F6GNL3_9PROT</name>
<feature type="domain" description="Radical SAM core" evidence="7">
    <location>
        <begin position="192"/>
        <end position="426"/>
    </location>
</feature>
<evidence type="ECO:0000259" key="6">
    <source>
        <dbReference type="PROSITE" id="PS51332"/>
    </source>
</evidence>
<proteinExistence type="predicted"/>
<sequence>MNPQKNKLLLVYPHMGLSGNFVRHAPLSLLYTSIEVIEAGYGVELLDNRLHLQDWKEVLAQKLADPSLLAVGVSVMTGKPILNAIEVSEFAKEKRPDLPVIWGGPHPTFYPETPFTFTPACDYVISGYGSKPLALLTQALAQGTRPDQIAGLYLKQDGQLRSWPPAKQFEYINYKKIPYHLIPDYGRYGQLEDMGFIFSMYSVYGCPYKCTFCSTPAALQGYARKWERVDVVEVVDHIQFLVDRYQASYIYFIDDDSFVNLQHVESIIDEISRRGLKVRLGFRGARINEIKKMSDDFLSKLANAGTNILHIGAESGSNQMLELFKKNCTVEDIIECNQKLARHKEITAGYNFIVGIPGETLTDLKQTRDLILRLIEDNPRAIIFTPNRFRPLPGTELFDYASANWKFTPPSSVGQWVEVEVEGNYRAPWETQETREFCNLLVLGSYFIDQKIFKVTSGKNAMYRILRLFSWAYSPFSNLRFRRGWYQFYWEFFFYQKAPLLLRLLSK</sequence>
<keyword evidence="5" id="KW-0411">Iron-sulfur</keyword>
<evidence type="ECO:0000256" key="2">
    <source>
        <dbReference type="ARBA" id="ARBA00022691"/>
    </source>
</evidence>
<dbReference type="GO" id="GO:0031419">
    <property type="term" value="F:cobalamin binding"/>
    <property type="evidence" value="ECO:0007669"/>
    <property type="project" value="InterPro"/>
</dbReference>
<comment type="cofactor">
    <cofactor evidence="1">
        <name>[4Fe-4S] cluster</name>
        <dbReference type="ChEBI" id="CHEBI:49883"/>
    </cofactor>
</comment>
<dbReference type="InterPro" id="IPR023404">
    <property type="entry name" value="rSAM_horseshoe"/>
</dbReference>
<dbReference type="PANTHER" id="PTHR43409">
    <property type="entry name" value="ANAEROBIC MAGNESIUM-PROTOPORPHYRIN IX MONOMETHYL ESTER CYCLASE-RELATED"/>
    <property type="match status" value="1"/>
</dbReference>
<dbReference type="InterPro" id="IPR006638">
    <property type="entry name" value="Elp3/MiaA/NifB-like_rSAM"/>
</dbReference>
<dbReference type="SFLD" id="SFLDG01082">
    <property type="entry name" value="B12-binding_domain_containing"/>
    <property type="match status" value="1"/>
</dbReference>
<evidence type="ECO:0000256" key="3">
    <source>
        <dbReference type="ARBA" id="ARBA00022723"/>
    </source>
</evidence>
<evidence type="ECO:0000256" key="1">
    <source>
        <dbReference type="ARBA" id="ARBA00001966"/>
    </source>
</evidence>
<evidence type="ECO:0000259" key="7">
    <source>
        <dbReference type="PROSITE" id="PS51918"/>
    </source>
</evidence>
<evidence type="ECO:0000256" key="5">
    <source>
        <dbReference type="ARBA" id="ARBA00023014"/>
    </source>
</evidence>
<feature type="domain" description="B12-binding" evidence="6">
    <location>
        <begin position="7"/>
        <end position="147"/>
    </location>
</feature>
<evidence type="ECO:0000313" key="9">
    <source>
        <dbReference type="Proteomes" id="UP000177583"/>
    </source>
</evidence>
<dbReference type="SUPFAM" id="SSF102114">
    <property type="entry name" value="Radical SAM enzymes"/>
    <property type="match status" value="1"/>
</dbReference>
<keyword evidence="2" id="KW-0949">S-adenosyl-L-methionine</keyword>
<dbReference type="InterPro" id="IPR034466">
    <property type="entry name" value="Methyltransferase_Class_B"/>
</dbReference>
<keyword evidence="4" id="KW-0408">Iron</keyword>
<accession>A0A1F6GNL3</accession>
<dbReference type="Pfam" id="PF04055">
    <property type="entry name" value="Radical_SAM"/>
    <property type="match status" value="1"/>
</dbReference>
<dbReference type="SUPFAM" id="SSF52242">
    <property type="entry name" value="Cobalamin (vitamin B12)-binding domain"/>
    <property type="match status" value="1"/>
</dbReference>
<keyword evidence="3" id="KW-0479">Metal-binding</keyword>
<dbReference type="Pfam" id="PF02310">
    <property type="entry name" value="B12-binding"/>
    <property type="match status" value="1"/>
</dbReference>
<dbReference type="SFLD" id="SFLDS00029">
    <property type="entry name" value="Radical_SAM"/>
    <property type="match status" value="1"/>
</dbReference>
<protein>
    <submittedName>
        <fullName evidence="8">Uncharacterized protein</fullName>
    </submittedName>
</protein>
<dbReference type="EMBL" id="MFNF01000055">
    <property type="protein sequence ID" value="OGG99712.1"/>
    <property type="molecule type" value="Genomic_DNA"/>
</dbReference>
<dbReference type="GO" id="GO:0046872">
    <property type="term" value="F:metal ion binding"/>
    <property type="evidence" value="ECO:0007669"/>
    <property type="project" value="UniProtKB-KW"/>
</dbReference>
<reference evidence="8 9" key="1">
    <citation type="journal article" date="2016" name="Nat. Commun.">
        <title>Thousands of microbial genomes shed light on interconnected biogeochemical processes in an aquifer system.</title>
        <authorList>
            <person name="Anantharaman K."/>
            <person name="Brown C.T."/>
            <person name="Hug L.A."/>
            <person name="Sharon I."/>
            <person name="Castelle C.J."/>
            <person name="Probst A.J."/>
            <person name="Thomas B.C."/>
            <person name="Singh A."/>
            <person name="Wilkins M.J."/>
            <person name="Karaoz U."/>
            <person name="Brodie E.L."/>
            <person name="Williams K.H."/>
            <person name="Hubbard S.S."/>
            <person name="Banfield J.F."/>
        </authorList>
    </citation>
    <scope>NUCLEOTIDE SEQUENCE [LARGE SCALE GENOMIC DNA]</scope>
</reference>
<gene>
    <name evidence="8" type="ORF">A2557_06115</name>
</gene>